<accession>A0ABT5FB49</accession>
<dbReference type="PANTHER" id="PTHR30069">
    <property type="entry name" value="TONB-DEPENDENT OUTER MEMBRANE RECEPTOR"/>
    <property type="match status" value="1"/>
</dbReference>
<feature type="domain" description="TonB-dependent receptor-like beta-barrel" evidence="13">
    <location>
        <begin position="201"/>
        <end position="603"/>
    </location>
</feature>
<dbReference type="Pfam" id="PF00593">
    <property type="entry name" value="TonB_dep_Rec_b-barrel"/>
    <property type="match status" value="1"/>
</dbReference>
<dbReference type="RefSeq" id="WP_272179583.1">
    <property type="nucleotide sequence ID" value="NZ_JAQOMS010000002.1"/>
</dbReference>
<keyword evidence="10 11" id="KW-0998">Cell outer membrane</keyword>
<dbReference type="SUPFAM" id="SSF56935">
    <property type="entry name" value="Porins"/>
    <property type="match status" value="1"/>
</dbReference>
<evidence type="ECO:0000256" key="12">
    <source>
        <dbReference type="RuleBase" id="RU003357"/>
    </source>
</evidence>
<feature type="domain" description="TonB-dependent receptor plug" evidence="14">
    <location>
        <begin position="18"/>
        <end position="125"/>
    </location>
</feature>
<evidence type="ECO:0000256" key="5">
    <source>
        <dbReference type="ARBA" id="ARBA00022692"/>
    </source>
</evidence>
<reference evidence="15 16" key="1">
    <citation type="submission" date="2023-01" db="EMBL/GenBank/DDBJ databases">
        <title>Psychrosphaera sp. nov., isolated from marine algae.</title>
        <authorList>
            <person name="Bayburt H."/>
            <person name="Choi B.J."/>
            <person name="Kim J.M."/>
            <person name="Choi D.G."/>
            <person name="Jeon C.O."/>
        </authorList>
    </citation>
    <scope>NUCLEOTIDE SEQUENCE [LARGE SCALE GENOMIC DNA]</scope>
    <source>
        <strain evidence="15 16">G1-22</strain>
    </source>
</reference>
<keyword evidence="6" id="KW-0732">Signal</keyword>
<dbReference type="InterPro" id="IPR012910">
    <property type="entry name" value="Plug_dom"/>
</dbReference>
<dbReference type="Proteomes" id="UP001528411">
    <property type="component" value="Unassembled WGS sequence"/>
</dbReference>
<dbReference type="CDD" id="cd01347">
    <property type="entry name" value="ligand_gated_channel"/>
    <property type="match status" value="1"/>
</dbReference>
<dbReference type="PANTHER" id="PTHR30069:SF29">
    <property type="entry name" value="HEMOGLOBIN AND HEMOGLOBIN-HAPTOGLOBIN-BINDING PROTEIN 1-RELATED"/>
    <property type="match status" value="1"/>
</dbReference>
<keyword evidence="8 11" id="KW-0472">Membrane</keyword>
<dbReference type="InterPro" id="IPR000531">
    <property type="entry name" value="Beta-barrel_TonB"/>
</dbReference>
<dbReference type="InterPro" id="IPR039426">
    <property type="entry name" value="TonB-dep_rcpt-like"/>
</dbReference>
<name>A0ABT5FB49_9GAMM</name>
<comment type="caution">
    <text evidence="15">The sequence shown here is derived from an EMBL/GenBank/DDBJ whole genome shotgun (WGS) entry which is preliminary data.</text>
</comment>
<evidence type="ECO:0000256" key="11">
    <source>
        <dbReference type="PROSITE-ProRule" id="PRU01360"/>
    </source>
</evidence>
<keyword evidence="7 12" id="KW-0798">TonB box</keyword>
<sequence length="637" mass="71504">MQVETTVAGFSSELIAGSPSVVTVFSSGDIQAYGVDNLYDLMNFVPGFQTTVGEKVGAQSKLQSRGVYLDNGYVLVMIDGVRINEVSFGKASVYTPFINLETAEKVEIIRGPGSAKYGSNAFLGVINIVTKKDDHLAAGIGSNGQSRFSFGLTESVFNGTLAANFSFIEADGQKFIISNQQTLNDVETRNPYEHQQMAINWSNANFELGYRKDSHKQDGFINLNGYHPLNYYLSENQYWYGKTQYSFNPKTQLSAQLEYADHIIESAGFIESSGIAPFSHDVLQGPYWGTDRYSLQANISHQYSESLEFSVGVEVQRESQVKAGVVTTHVTDDGQSTSPAIDAHYQNGLIKLSELGDFEGLKDSITSRAWFGELQWQIDDQQKVFIGGRYENYNSAGDAFSPRIAYIRKLDQQHQIKAIYSQAFRAPVTNELYSNDGVTVGNSTLKPELVETSELQWLMTNDKLMLETTLFHTKMTDLIVYQELPSNQRFTFFNSGSTELNGIELLSNVDIAPNLSARATYTHIFSDTVNAQYDHFATASLFWSNEKWRSNVHVIYRPASSISQVFTDGNEQYFSETSQFIVNLSLHYQMGRNLSFQFAVENLNDNQYNGYEPRQSLNDFGVPQPRRQMSINARYAF</sequence>
<proteinExistence type="inferred from homology"/>
<gene>
    <name evidence="15" type="ORF">PN838_01740</name>
</gene>
<protein>
    <submittedName>
        <fullName evidence="15">TonB-dependent receptor</fullName>
    </submittedName>
</protein>
<dbReference type="Gene3D" id="2.40.170.20">
    <property type="entry name" value="TonB-dependent receptor, beta-barrel domain"/>
    <property type="match status" value="1"/>
</dbReference>
<evidence type="ECO:0000256" key="1">
    <source>
        <dbReference type="ARBA" id="ARBA00004571"/>
    </source>
</evidence>
<dbReference type="InterPro" id="IPR037066">
    <property type="entry name" value="Plug_dom_sf"/>
</dbReference>
<evidence type="ECO:0000256" key="2">
    <source>
        <dbReference type="ARBA" id="ARBA00008143"/>
    </source>
</evidence>
<evidence type="ECO:0000256" key="10">
    <source>
        <dbReference type="ARBA" id="ARBA00023237"/>
    </source>
</evidence>
<evidence type="ECO:0000256" key="4">
    <source>
        <dbReference type="ARBA" id="ARBA00022452"/>
    </source>
</evidence>
<evidence type="ECO:0000256" key="9">
    <source>
        <dbReference type="ARBA" id="ARBA00023170"/>
    </source>
</evidence>
<dbReference type="Gene3D" id="2.170.130.10">
    <property type="entry name" value="TonB-dependent receptor, plug domain"/>
    <property type="match status" value="1"/>
</dbReference>
<evidence type="ECO:0000256" key="6">
    <source>
        <dbReference type="ARBA" id="ARBA00022729"/>
    </source>
</evidence>
<dbReference type="InterPro" id="IPR036942">
    <property type="entry name" value="Beta-barrel_TonB_sf"/>
</dbReference>
<evidence type="ECO:0000259" key="13">
    <source>
        <dbReference type="Pfam" id="PF00593"/>
    </source>
</evidence>
<keyword evidence="16" id="KW-1185">Reference proteome</keyword>
<comment type="subcellular location">
    <subcellularLocation>
        <location evidence="1 11">Cell outer membrane</location>
        <topology evidence="1 11">Multi-pass membrane protein</topology>
    </subcellularLocation>
</comment>
<dbReference type="PROSITE" id="PS52016">
    <property type="entry name" value="TONB_DEPENDENT_REC_3"/>
    <property type="match status" value="1"/>
</dbReference>
<keyword evidence="9 15" id="KW-0675">Receptor</keyword>
<evidence type="ECO:0000313" key="16">
    <source>
        <dbReference type="Proteomes" id="UP001528411"/>
    </source>
</evidence>
<evidence type="ECO:0000259" key="14">
    <source>
        <dbReference type="Pfam" id="PF07715"/>
    </source>
</evidence>
<evidence type="ECO:0000256" key="3">
    <source>
        <dbReference type="ARBA" id="ARBA00022448"/>
    </source>
</evidence>
<evidence type="ECO:0000256" key="7">
    <source>
        <dbReference type="ARBA" id="ARBA00023077"/>
    </source>
</evidence>
<organism evidence="15 16">
    <name type="scientific">Psychrosphaera algicola</name>
    <dbReference type="NCBI Taxonomy" id="3023714"/>
    <lineage>
        <taxon>Bacteria</taxon>
        <taxon>Pseudomonadati</taxon>
        <taxon>Pseudomonadota</taxon>
        <taxon>Gammaproteobacteria</taxon>
        <taxon>Alteromonadales</taxon>
        <taxon>Pseudoalteromonadaceae</taxon>
        <taxon>Psychrosphaera</taxon>
    </lineage>
</organism>
<dbReference type="Pfam" id="PF07715">
    <property type="entry name" value="Plug"/>
    <property type="match status" value="1"/>
</dbReference>
<comment type="similarity">
    <text evidence="2">Belongs to the TonB-dependent receptor family. Hemoglobin/haptoglobin binding protein subfamily.</text>
</comment>
<keyword evidence="5 11" id="KW-0812">Transmembrane</keyword>
<dbReference type="EMBL" id="JAQOMS010000002">
    <property type="protein sequence ID" value="MDC2887795.1"/>
    <property type="molecule type" value="Genomic_DNA"/>
</dbReference>
<keyword evidence="3 11" id="KW-0813">Transport</keyword>
<evidence type="ECO:0000256" key="8">
    <source>
        <dbReference type="ARBA" id="ARBA00023136"/>
    </source>
</evidence>
<evidence type="ECO:0000313" key="15">
    <source>
        <dbReference type="EMBL" id="MDC2887795.1"/>
    </source>
</evidence>
<keyword evidence="4 11" id="KW-1134">Transmembrane beta strand</keyword>